<keyword evidence="1" id="KW-0732">Signal</keyword>
<protein>
    <submittedName>
        <fullName evidence="2">Uncharacterized protein</fullName>
    </submittedName>
</protein>
<dbReference type="AlphaFoldDB" id="A0A927BY75"/>
<comment type="caution">
    <text evidence="2">The sequence shown here is derived from an EMBL/GenBank/DDBJ whole genome shotgun (WGS) entry which is preliminary data.</text>
</comment>
<organism evidence="2 3">
    <name type="scientific">Spongiibacter pelagi</name>
    <dbReference type="NCBI Taxonomy" id="2760804"/>
    <lineage>
        <taxon>Bacteria</taxon>
        <taxon>Pseudomonadati</taxon>
        <taxon>Pseudomonadota</taxon>
        <taxon>Gammaproteobacteria</taxon>
        <taxon>Cellvibrionales</taxon>
        <taxon>Spongiibacteraceae</taxon>
        <taxon>Spongiibacter</taxon>
    </lineage>
</organism>
<reference evidence="2" key="1">
    <citation type="submission" date="2020-09" db="EMBL/GenBank/DDBJ databases">
        <authorList>
            <person name="Yoon J.-W."/>
        </authorList>
    </citation>
    <scope>NUCLEOTIDE SEQUENCE</scope>
    <source>
        <strain evidence="2">KMU-158</strain>
    </source>
</reference>
<feature type="signal peptide" evidence="1">
    <location>
        <begin position="1"/>
        <end position="25"/>
    </location>
</feature>
<proteinExistence type="predicted"/>
<dbReference type="RefSeq" id="WP_190761965.1">
    <property type="nucleotide sequence ID" value="NZ_JACXLD010000001.1"/>
</dbReference>
<dbReference type="EMBL" id="JACXLD010000001">
    <property type="protein sequence ID" value="MBD2857744.1"/>
    <property type="molecule type" value="Genomic_DNA"/>
</dbReference>
<feature type="chain" id="PRO_5037065918" evidence="1">
    <location>
        <begin position="26"/>
        <end position="342"/>
    </location>
</feature>
<gene>
    <name evidence="2" type="ORF">IB286_01910</name>
</gene>
<accession>A0A927BY75</accession>
<dbReference type="Proteomes" id="UP000610558">
    <property type="component" value="Unassembled WGS sequence"/>
</dbReference>
<evidence type="ECO:0000256" key="1">
    <source>
        <dbReference type="SAM" id="SignalP"/>
    </source>
</evidence>
<name>A0A927BY75_9GAMM</name>
<keyword evidence="3" id="KW-1185">Reference proteome</keyword>
<sequence>MKAKSGLIATLAAGVLSAASGASFAEEDQRASFEDGNYNYLGGFAVGYKYQEMEASTIRNAYVKTVGLNIISLEWFPEQASWMQNISWMAAVRPKLAYEFTPGDSADQDEIAKASDSEKEGWTRFVADLDVDVVRLFKGTDEPSGGYMTFDYEVQSFLVTVQATQDYYYRDDNSAKLLTAGDKLDVNTTFTDWAIGYEMGDEKGHVGMGYFSVDYEKPISSDVNTPIETIYKANFEADGLFFLVGGEIGGVSMDLRYDFTFDATAEVDNGTSLTRSSFGYDESIEYNAYTLNASYDLMNTRFKLPVVVGMNYIQREFSNFTGGGTINDDKIFGLSVIGSFSL</sequence>
<evidence type="ECO:0000313" key="3">
    <source>
        <dbReference type="Proteomes" id="UP000610558"/>
    </source>
</evidence>
<evidence type="ECO:0000313" key="2">
    <source>
        <dbReference type="EMBL" id="MBD2857744.1"/>
    </source>
</evidence>